<sequence length="158" mass="17629">MLTEAPTKAHPIYRLSPKTSSFQISGYQGWAMESPRSPNLFPSCRSWWKEAPLPFYRDCVFGICKVGKNALSGGKRQARAHTLTRKKLFFSIISIHWNSFPNQVGFQSLLGKTSGAVGKGAKQPNGAERAAGENTFPSEKPKSIESFRKEEEEKRVHG</sequence>
<dbReference type="EMBL" id="BMAW01132298">
    <property type="protein sequence ID" value="GFU42946.1"/>
    <property type="molecule type" value="Genomic_DNA"/>
</dbReference>
<dbReference type="Proteomes" id="UP000887013">
    <property type="component" value="Unassembled WGS sequence"/>
</dbReference>
<reference evidence="2" key="1">
    <citation type="submission" date="2020-08" db="EMBL/GenBank/DDBJ databases">
        <title>Multicomponent nature underlies the extraordinary mechanical properties of spider dragline silk.</title>
        <authorList>
            <person name="Kono N."/>
            <person name="Nakamura H."/>
            <person name="Mori M."/>
            <person name="Yoshida Y."/>
            <person name="Ohtoshi R."/>
            <person name="Malay A.D."/>
            <person name="Moran D.A.P."/>
            <person name="Tomita M."/>
            <person name="Numata K."/>
            <person name="Arakawa K."/>
        </authorList>
    </citation>
    <scope>NUCLEOTIDE SEQUENCE</scope>
</reference>
<accession>A0A8X6R147</accession>
<dbReference type="AlphaFoldDB" id="A0A8X6R147"/>
<organism evidence="2 3">
    <name type="scientific">Nephila pilipes</name>
    <name type="common">Giant wood spider</name>
    <name type="synonym">Nephila maculata</name>
    <dbReference type="NCBI Taxonomy" id="299642"/>
    <lineage>
        <taxon>Eukaryota</taxon>
        <taxon>Metazoa</taxon>
        <taxon>Ecdysozoa</taxon>
        <taxon>Arthropoda</taxon>
        <taxon>Chelicerata</taxon>
        <taxon>Arachnida</taxon>
        <taxon>Araneae</taxon>
        <taxon>Araneomorphae</taxon>
        <taxon>Entelegynae</taxon>
        <taxon>Araneoidea</taxon>
        <taxon>Nephilidae</taxon>
        <taxon>Nephila</taxon>
    </lineage>
</organism>
<evidence type="ECO:0000256" key="1">
    <source>
        <dbReference type="SAM" id="MobiDB-lite"/>
    </source>
</evidence>
<evidence type="ECO:0000313" key="3">
    <source>
        <dbReference type="Proteomes" id="UP000887013"/>
    </source>
</evidence>
<proteinExistence type="predicted"/>
<feature type="region of interest" description="Disordered" evidence="1">
    <location>
        <begin position="115"/>
        <end position="158"/>
    </location>
</feature>
<feature type="compositionally biased region" description="Basic and acidic residues" evidence="1">
    <location>
        <begin position="139"/>
        <end position="158"/>
    </location>
</feature>
<protein>
    <submittedName>
        <fullName evidence="2">Uncharacterized protein</fullName>
    </submittedName>
</protein>
<comment type="caution">
    <text evidence="2">The sequence shown here is derived from an EMBL/GenBank/DDBJ whole genome shotgun (WGS) entry which is preliminary data.</text>
</comment>
<name>A0A8X6R147_NEPPI</name>
<gene>
    <name evidence="2" type="ORF">NPIL_190781</name>
</gene>
<keyword evidence="3" id="KW-1185">Reference proteome</keyword>
<evidence type="ECO:0000313" key="2">
    <source>
        <dbReference type="EMBL" id="GFU42946.1"/>
    </source>
</evidence>